<dbReference type="PANTHER" id="PTHR48100:SF62">
    <property type="entry name" value="GLUCOSYL-3-PHOSPHOGLYCERATE PHOSPHATASE"/>
    <property type="match status" value="1"/>
</dbReference>
<dbReference type="InterPro" id="IPR013078">
    <property type="entry name" value="His_Pase_superF_clade-1"/>
</dbReference>
<dbReference type="Gene3D" id="3.40.50.1240">
    <property type="entry name" value="Phosphoglycerate mutase-like"/>
    <property type="match status" value="1"/>
</dbReference>
<proteinExistence type="predicted"/>
<dbReference type="EMBL" id="JBHLUN010000017">
    <property type="protein sequence ID" value="MFC0410736.1"/>
    <property type="molecule type" value="Genomic_DNA"/>
</dbReference>
<comment type="caution">
    <text evidence="1">The sequence shown here is derived from an EMBL/GenBank/DDBJ whole genome shotgun (WGS) entry which is preliminary data.</text>
</comment>
<name>A0ABV6JYD3_9PROT</name>
<dbReference type="SUPFAM" id="SSF53254">
    <property type="entry name" value="Phosphoglycerate mutase-like"/>
    <property type="match status" value="1"/>
</dbReference>
<reference evidence="1 2" key="1">
    <citation type="submission" date="2024-09" db="EMBL/GenBank/DDBJ databases">
        <authorList>
            <person name="Sun Q."/>
            <person name="Mori K."/>
        </authorList>
    </citation>
    <scope>NUCLEOTIDE SEQUENCE [LARGE SCALE GENOMIC DNA]</scope>
    <source>
        <strain evidence="1 2">TBRC 5777</strain>
    </source>
</reference>
<dbReference type="Pfam" id="PF00300">
    <property type="entry name" value="His_Phos_1"/>
    <property type="match status" value="1"/>
</dbReference>
<dbReference type="InterPro" id="IPR050275">
    <property type="entry name" value="PGM_Phosphatase"/>
</dbReference>
<dbReference type="PANTHER" id="PTHR48100">
    <property type="entry name" value="BROAD-SPECIFICITY PHOSPHATASE YOR283W-RELATED"/>
    <property type="match status" value="1"/>
</dbReference>
<organism evidence="1 2">
    <name type="scientific">Roseomonas elaeocarpi</name>
    <dbReference type="NCBI Taxonomy" id="907779"/>
    <lineage>
        <taxon>Bacteria</taxon>
        <taxon>Pseudomonadati</taxon>
        <taxon>Pseudomonadota</taxon>
        <taxon>Alphaproteobacteria</taxon>
        <taxon>Acetobacterales</taxon>
        <taxon>Roseomonadaceae</taxon>
        <taxon>Roseomonas</taxon>
    </lineage>
</organism>
<dbReference type="SMART" id="SM00855">
    <property type="entry name" value="PGAM"/>
    <property type="match status" value="1"/>
</dbReference>
<gene>
    <name evidence="1" type="ORF">ACFFGY_21010</name>
</gene>
<evidence type="ECO:0000313" key="2">
    <source>
        <dbReference type="Proteomes" id="UP001589865"/>
    </source>
</evidence>
<keyword evidence="2" id="KW-1185">Reference proteome</keyword>
<dbReference type="Proteomes" id="UP001589865">
    <property type="component" value="Unassembled WGS sequence"/>
</dbReference>
<accession>A0ABV6JYD3</accession>
<dbReference type="RefSeq" id="WP_377046490.1">
    <property type="nucleotide sequence ID" value="NZ_JBHLUN010000017.1"/>
</dbReference>
<protein>
    <submittedName>
        <fullName evidence="1">Histidine phosphatase family protein</fullName>
    </submittedName>
</protein>
<evidence type="ECO:0000313" key="1">
    <source>
        <dbReference type="EMBL" id="MFC0410736.1"/>
    </source>
</evidence>
<dbReference type="InterPro" id="IPR029033">
    <property type="entry name" value="His_PPase_superfam"/>
</dbReference>
<dbReference type="CDD" id="cd07067">
    <property type="entry name" value="HP_PGM_like"/>
    <property type="match status" value="1"/>
</dbReference>
<sequence length="212" mass="22448">MRAATTVFLVRHASHDRVGDTLCGRIAGVRLGAAGQAQSRALAGFLAAQRITALLSSPMERARDTAAPVAEQTGLAVRIDAGFNEIDVGEWAGQRFDALAGDARWTEWNHRRATARAPGGESMAEVQQRALAALAQLVADHPGGRVAVVSHCDVIKAVLAAHLGMSLNDYMRFEIDPASVSTLAVWPQDGDLRGKILSLNIHPDMPSQAAAA</sequence>